<reference evidence="1" key="2">
    <citation type="submission" date="2013-03" db="EMBL/GenBank/DDBJ databases">
        <title>The Genome Sequence of Oribacterium sp. ACB1.</title>
        <authorList>
            <consortium name="The Broad Institute Genomics Platform"/>
            <consortium name="The Broad Institute Genome Sequencing Center for Infectious Disease"/>
            <person name="Earl A."/>
            <person name="Ward D."/>
            <person name="Feldgarden M."/>
            <person name="Gevers D."/>
            <person name="Sizova M."/>
            <person name="Hazen A."/>
            <person name="Epstein S."/>
            <person name="Walker B."/>
            <person name="Young S."/>
            <person name="Zeng Q."/>
            <person name="Gargeya S."/>
            <person name="Fitzgerald M."/>
            <person name="Haas B."/>
            <person name="Abouelleil A."/>
            <person name="Allen A.W."/>
            <person name="Alvarado L."/>
            <person name="Arachchi H.M."/>
            <person name="Berlin A.M."/>
            <person name="Chapman S.B."/>
            <person name="Gainer-Dewar J."/>
            <person name="Goldberg J."/>
            <person name="Griggs A."/>
            <person name="Gujja S."/>
            <person name="Hansen M."/>
            <person name="Howarth C."/>
            <person name="Imamovic A."/>
            <person name="Ireland A."/>
            <person name="Larimer J."/>
            <person name="McCowan C."/>
            <person name="Murphy C."/>
            <person name="Pearson M."/>
            <person name="Poon T.W."/>
            <person name="Priest M."/>
            <person name="Roberts A."/>
            <person name="Saif S."/>
            <person name="Shea T."/>
            <person name="Sisk P."/>
            <person name="Sykes S."/>
            <person name="Wortman J."/>
            <person name="Nusbaum C."/>
            <person name="Birren B."/>
        </authorList>
    </citation>
    <scope>NUCLEOTIDE SEQUENCE [LARGE SCALE GENOMIC DNA]</scope>
    <source>
        <strain evidence="1">ACB1</strain>
    </source>
</reference>
<proteinExistence type="predicted"/>
<dbReference type="Proteomes" id="UP000018461">
    <property type="component" value="Unassembled WGS sequence"/>
</dbReference>
<name>G9WMJ1_9FIRM</name>
<organism evidence="1 2">
    <name type="scientific">Oribacterium parvum ACB1</name>
    <dbReference type="NCBI Taxonomy" id="796943"/>
    <lineage>
        <taxon>Bacteria</taxon>
        <taxon>Bacillati</taxon>
        <taxon>Bacillota</taxon>
        <taxon>Clostridia</taxon>
        <taxon>Lachnospirales</taxon>
        <taxon>Lachnospiraceae</taxon>
        <taxon>Oribacterium</taxon>
    </lineage>
</organism>
<gene>
    <name evidence="1" type="ORF">HMPREF9625_00574</name>
</gene>
<sequence length="30" mass="3526">MTVRKYQFNIAKYLLNIFLPTLALGIKDKL</sequence>
<dbReference type="HOGENOM" id="CLU_3404606_0_0_9"/>
<evidence type="ECO:0000313" key="2">
    <source>
        <dbReference type="Proteomes" id="UP000018461"/>
    </source>
</evidence>
<dbReference type="EMBL" id="AFZC02000003">
    <property type="protein sequence ID" value="EHL11744.1"/>
    <property type="molecule type" value="Genomic_DNA"/>
</dbReference>
<dbReference type="AlphaFoldDB" id="G9WMJ1"/>
<protein>
    <submittedName>
        <fullName evidence="1">Uncharacterized protein</fullName>
    </submittedName>
</protein>
<accession>G9WMJ1</accession>
<reference evidence="1" key="1">
    <citation type="submission" date="2011-08" db="EMBL/GenBank/DDBJ databases">
        <authorList>
            <consortium name="The Broad Institute Genome Sequencing Platform"/>
            <person name="Earl A."/>
            <person name="Ward D."/>
            <person name="Feldgarden M."/>
            <person name="Gevers D."/>
            <person name="Sizova M."/>
            <person name="Hazen A."/>
            <person name="Epstein S."/>
            <person name="Young S.K."/>
            <person name="Zeng Q."/>
            <person name="Gargeya S."/>
            <person name="Fitzgerald M."/>
            <person name="Haas B."/>
            <person name="Abouelleil A."/>
            <person name="Alvarado L."/>
            <person name="Arachchi H.M."/>
            <person name="Berlin A."/>
            <person name="Brown A."/>
            <person name="Chapman S.B."/>
            <person name="Chen Z."/>
            <person name="Dunbar C."/>
            <person name="Freedman E."/>
            <person name="Gearin G."/>
            <person name="Gellesch M."/>
            <person name="Goldberg J."/>
            <person name="Griggs A."/>
            <person name="Gujja S."/>
            <person name="Heiman D."/>
            <person name="Howarth C."/>
            <person name="Larson L."/>
            <person name="Lui A."/>
            <person name="MacDonald P.J.P."/>
            <person name="Montmayeur A."/>
            <person name="Murphy C."/>
            <person name="Neiman D."/>
            <person name="Pearson M."/>
            <person name="Priest M."/>
            <person name="Roberts A."/>
            <person name="Saif S."/>
            <person name="Shea T."/>
            <person name="Shenoy N."/>
            <person name="Sisk P."/>
            <person name="Stolte C."/>
            <person name="Sykes S."/>
            <person name="Wortman J."/>
            <person name="Nusbaum C."/>
            <person name="Birren B."/>
        </authorList>
    </citation>
    <scope>NUCLEOTIDE SEQUENCE [LARGE SCALE GENOMIC DNA]</scope>
    <source>
        <strain evidence="1">ACB1</strain>
    </source>
</reference>
<comment type="caution">
    <text evidence="1">The sequence shown here is derived from an EMBL/GenBank/DDBJ whole genome shotgun (WGS) entry which is preliminary data.</text>
</comment>
<dbReference type="STRING" id="796943.HMPREF9625_00574"/>
<keyword evidence="2" id="KW-1185">Reference proteome</keyword>
<evidence type="ECO:0000313" key="1">
    <source>
        <dbReference type="EMBL" id="EHL11744.1"/>
    </source>
</evidence>